<protein>
    <recommendedName>
        <fullName evidence="4">DUF2946 domain-containing protein</fullName>
    </recommendedName>
</protein>
<feature type="signal peptide" evidence="1">
    <location>
        <begin position="1"/>
        <end position="27"/>
    </location>
</feature>
<feature type="chain" id="PRO_5046389742" description="DUF2946 domain-containing protein" evidence="1">
    <location>
        <begin position="28"/>
        <end position="132"/>
    </location>
</feature>
<evidence type="ECO:0000313" key="3">
    <source>
        <dbReference type="Proteomes" id="UP000698752"/>
    </source>
</evidence>
<organism evidence="2 3">
    <name type="scientific">Neoroseomonas terrae</name>
    <dbReference type="NCBI Taxonomy" id="424799"/>
    <lineage>
        <taxon>Bacteria</taxon>
        <taxon>Pseudomonadati</taxon>
        <taxon>Pseudomonadota</taxon>
        <taxon>Alphaproteobacteria</taxon>
        <taxon>Acetobacterales</taxon>
        <taxon>Acetobacteraceae</taxon>
        <taxon>Neoroseomonas</taxon>
    </lineage>
</organism>
<dbReference type="Proteomes" id="UP000698752">
    <property type="component" value="Unassembled WGS sequence"/>
</dbReference>
<reference evidence="3" key="1">
    <citation type="journal article" date="2021" name="Syst. Appl. Microbiol.">
        <title>Roseomonas hellenica sp. nov., isolated from roots of wild-growing Alkanna tinctoria.</title>
        <authorList>
            <person name="Rat A."/>
            <person name="Naranjo H.D."/>
            <person name="Lebbe L."/>
            <person name="Cnockaert M."/>
            <person name="Krigas N."/>
            <person name="Grigoriadou K."/>
            <person name="Maloupa E."/>
            <person name="Willems A."/>
        </authorList>
    </citation>
    <scope>NUCLEOTIDE SEQUENCE [LARGE SCALE GENOMIC DNA]</scope>
    <source>
        <strain evidence="3">LMG 31159</strain>
    </source>
</reference>
<accession>A0ABS5EQB7</accession>
<dbReference type="EMBL" id="JAAEDI010000043">
    <property type="protein sequence ID" value="MBR0653214.1"/>
    <property type="molecule type" value="Genomic_DNA"/>
</dbReference>
<proteinExistence type="predicted"/>
<name>A0ABS5EQB7_9PROT</name>
<keyword evidence="3" id="KW-1185">Reference proteome</keyword>
<evidence type="ECO:0000313" key="2">
    <source>
        <dbReference type="EMBL" id="MBR0653214.1"/>
    </source>
</evidence>
<gene>
    <name evidence="2" type="ORF">GXW78_26400</name>
</gene>
<dbReference type="RefSeq" id="WP_211871923.1">
    <property type="nucleotide sequence ID" value="NZ_JAAEDI010000043.1"/>
</dbReference>
<evidence type="ECO:0008006" key="4">
    <source>
        <dbReference type="Google" id="ProtNLM"/>
    </source>
</evidence>
<sequence length="132" mass="14724">MKPVPDRFLLRMAVLAVALGIAAPVAAQVQPNEEGRCWVALRVSGPEAMRTTEEEARTRVRVHCRPGDILVFLTDTGQPFGPAAAQYCDMTRPVLIERSENWRSHDVEPHEQHLPPVGLMTCTYRGGPRPDR</sequence>
<keyword evidence="1" id="KW-0732">Signal</keyword>
<evidence type="ECO:0000256" key="1">
    <source>
        <dbReference type="SAM" id="SignalP"/>
    </source>
</evidence>
<comment type="caution">
    <text evidence="2">The sequence shown here is derived from an EMBL/GenBank/DDBJ whole genome shotgun (WGS) entry which is preliminary data.</text>
</comment>